<dbReference type="GO" id="GO:0005524">
    <property type="term" value="F:ATP binding"/>
    <property type="evidence" value="ECO:0007669"/>
    <property type="project" value="UniProtKB-KW"/>
</dbReference>
<sequence>MPVWVAFWPVTEAGPHARPCSSAYDTRLRQRVAVKKLSRPFQSLIHARRTYRELRLLKQDLKPSNVAVNEDCELRILDFGLARQADEEMTGYVATRWYRAPEIMLNWMHYNQTVDIWSVGCIMAELLQGKALFPGSDYIDQLKRIMEVVGTPSPEVLAKISSEHVSHWSPVPLLTWWKRGCGTRWGPMGGAWVTVEQTRRRARPPSGRPGETLLAECTGEEWKGGAASPRLALAILSGGSCSSERVWVWGHLPPQHWGGQGQLELGLGESTRNLGAAQGGPRKGGCSQRLWGVGRWGPERMPPPPCTELTYQEVLSFKPPEPPQPLGSLDVEQ</sequence>
<evidence type="ECO:0000256" key="3">
    <source>
        <dbReference type="ARBA" id="ARBA00012411"/>
    </source>
</evidence>
<dbReference type="GO" id="GO:0060341">
    <property type="term" value="P:regulation of cellular localization"/>
    <property type="evidence" value="ECO:0007669"/>
    <property type="project" value="UniProtKB-ARBA"/>
</dbReference>
<dbReference type="SUPFAM" id="SSF56112">
    <property type="entry name" value="Protein kinase-like (PK-like)"/>
    <property type="match status" value="1"/>
</dbReference>
<accession>A0A6P3GSW0</accession>
<keyword evidence="6" id="KW-0808">Transferase</keyword>
<feature type="domain" description="Protein kinase" evidence="12">
    <location>
        <begin position="1"/>
        <end position="223"/>
    </location>
</feature>
<evidence type="ECO:0000256" key="7">
    <source>
        <dbReference type="ARBA" id="ARBA00022741"/>
    </source>
</evidence>
<dbReference type="Pfam" id="PF00069">
    <property type="entry name" value="Pkinase"/>
    <property type="match status" value="1"/>
</dbReference>
<dbReference type="RefSeq" id="XP_010829540.1">
    <property type="nucleotide sequence ID" value="XM_010831238.1"/>
</dbReference>
<evidence type="ECO:0000313" key="14">
    <source>
        <dbReference type="RefSeq" id="XP_010829540.1"/>
    </source>
</evidence>
<dbReference type="GO" id="GO:0005901">
    <property type="term" value="C:caveola"/>
    <property type="evidence" value="ECO:0007669"/>
    <property type="project" value="UniProtKB-SubCell"/>
</dbReference>
<evidence type="ECO:0000256" key="6">
    <source>
        <dbReference type="ARBA" id="ARBA00022679"/>
    </source>
</evidence>
<dbReference type="InterPro" id="IPR050117">
    <property type="entry name" value="MAPK"/>
</dbReference>
<dbReference type="CTD" id="5600"/>
<dbReference type="InterPro" id="IPR011009">
    <property type="entry name" value="Kinase-like_dom_sf"/>
</dbReference>
<dbReference type="EC" id="2.7.11.24" evidence="3"/>
<comment type="catalytic activity">
    <reaction evidence="10">
        <text>L-threonyl-[protein] + ATP = O-phospho-L-threonyl-[protein] + ADP + H(+)</text>
        <dbReference type="Rhea" id="RHEA:46608"/>
        <dbReference type="Rhea" id="RHEA-COMP:11060"/>
        <dbReference type="Rhea" id="RHEA-COMP:11605"/>
        <dbReference type="ChEBI" id="CHEBI:15378"/>
        <dbReference type="ChEBI" id="CHEBI:30013"/>
        <dbReference type="ChEBI" id="CHEBI:30616"/>
        <dbReference type="ChEBI" id="CHEBI:61977"/>
        <dbReference type="ChEBI" id="CHEBI:456216"/>
        <dbReference type="EC" id="2.7.11.24"/>
    </reaction>
</comment>
<evidence type="ECO:0000313" key="13">
    <source>
        <dbReference type="Proteomes" id="UP000515208"/>
    </source>
</evidence>
<evidence type="ECO:0000256" key="5">
    <source>
        <dbReference type="ARBA" id="ARBA00022553"/>
    </source>
</evidence>
<protein>
    <recommendedName>
        <fullName evidence="3">mitogen-activated protein kinase</fullName>
        <ecNumber evidence="3">2.7.11.24</ecNumber>
    </recommendedName>
</protein>
<dbReference type="Gene3D" id="1.10.510.10">
    <property type="entry name" value="Transferase(Phosphotransferase) domain 1"/>
    <property type="match status" value="1"/>
</dbReference>
<name>A0A6P3GSW0_BISBB</name>
<dbReference type="PROSITE" id="PS50011">
    <property type="entry name" value="PROTEIN_KINASE_DOM"/>
    <property type="match status" value="1"/>
</dbReference>
<evidence type="ECO:0000256" key="4">
    <source>
        <dbReference type="ARBA" id="ARBA00022527"/>
    </source>
</evidence>
<dbReference type="PANTHER" id="PTHR24055">
    <property type="entry name" value="MITOGEN-ACTIVATED PROTEIN KINASE"/>
    <property type="match status" value="1"/>
</dbReference>
<dbReference type="Proteomes" id="UP000515208">
    <property type="component" value="Unplaced"/>
</dbReference>
<comment type="subcellular location">
    <subcellularLocation>
        <location evidence="1">Membrane</location>
        <location evidence="1">Caveola</location>
    </subcellularLocation>
</comment>
<keyword evidence="7" id="KW-0547">Nucleotide-binding</keyword>
<dbReference type="InterPro" id="IPR000719">
    <property type="entry name" value="Prot_kinase_dom"/>
</dbReference>
<evidence type="ECO:0000256" key="8">
    <source>
        <dbReference type="ARBA" id="ARBA00022777"/>
    </source>
</evidence>
<dbReference type="KEGG" id="bbis:104981977"/>
<comment type="similarity">
    <text evidence="2">Belongs to the protein kinase superfamily. CMGC Ser/Thr protein kinase family. MAP kinase subfamily.</text>
</comment>
<reference evidence="14" key="1">
    <citation type="submission" date="2025-08" db="UniProtKB">
        <authorList>
            <consortium name="RefSeq"/>
        </authorList>
    </citation>
    <scope>IDENTIFICATION</scope>
    <source>
        <tissue evidence="14">Blood</tissue>
    </source>
</reference>
<evidence type="ECO:0000256" key="11">
    <source>
        <dbReference type="ARBA" id="ARBA00048312"/>
    </source>
</evidence>
<keyword evidence="4" id="KW-0723">Serine/threonine-protein kinase</keyword>
<keyword evidence="8 14" id="KW-0418">Kinase</keyword>
<evidence type="ECO:0000256" key="1">
    <source>
        <dbReference type="ARBA" id="ARBA00004345"/>
    </source>
</evidence>
<keyword evidence="5" id="KW-0597">Phosphoprotein</keyword>
<dbReference type="FunFam" id="1.10.510.10:FF:000624">
    <property type="entry name" value="Mitogen-activated protein kinase"/>
    <property type="match status" value="1"/>
</dbReference>
<evidence type="ECO:0000256" key="9">
    <source>
        <dbReference type="ARBA" id="ARBA00022840"/>
    </source>
</evidence>
<keyword evidence="9" id="KW-0067">ATP-binding</keyword>
<dbReference type="Gene3D" id="3.30.200.20">
    <property type="entry name" value="Phosphorylase Kinase, domain 1"/>
    <property type="match status" value="1"/>
</dbReference>
<dbReference type="SMART" id="SM00220">
    <property type="entry name" value="S_TKc"/>
    <property type="match status" value="1"/>
</dbReference>
<evidence type="ECO:0000259" key="12">
    <source>
        <dbReference type="PROSITE" id="PS50011"/>
    </source>
</evidence>
<evidence type="ECO:0000256" key="2">
    <source>
        <dbReference type="ARBA" id="ARBA00008832"/>
    </source>
</evidence>
<dbReference type="AlphaFoldDB" id="A0A6P3GSW0"/>
<dbReference type="GO" id="GO:0004707">
    <property type="term" value="F:MAP kinase activity"/>
    <property type="evidence" value="ECO:0007669"/>
    <property type="project" value="UniProtKB-EC"/>
</dbReference>
<comment type="catalytic activity">
    <reaction evidence="11">
        <text>L-seryl-[protein] + ATP = O-phospho-L-seryl-[protein] + ADP + H(+)</text>
        <dbReference type="Rhea" id="RHEA:17989"/>
        <dbReference type="Rhea" id="RHEA-COMP:9863"/>
        <dbReference type="Rhea" id="RHEA-COMP:11604"/>
        <dbReference type="ChEBI" id="CHEBI:15378"/>
        <dbReference type="ChEBI" id="CHEBI:29999"/>
        <dbReference type="ChEBI" id="CHEBI:30616"/>
        <dbReference type="ChEBI" id="CHEBI:83421"/>
        <dbReference type="ChEBI" id="CHEBI:456216"/>
        <dbReference type="EC" id="2.7.11.24"/>
    </reaction>
</comment>
<gene>
    <name evidence="14" type="primary">MAPK11</name>
</gene>
<organism evidence="13 14">
    <name type="scientific">Bison bison bison</name>
    <name type="common">North American plains bison</name>
    <dbReference type="NCBI Taxonomy" id="43346"/>
    <lineage>
        <taxon>Eukaryota</taxon>
        <taxon>Metazoa</taxon>
        <taxon>Chordata</taxon>
        <taxon>Craniata</taxon>
        <taxon>Vertebrata</taxon>
        <taxon>Euteleostomi</taxon>
        <taxon>Mammalia</taxon>
        <taxon>Eutheria</taxon>
        <taxon>Laurasiatheria</taxon>
        <taxon>Artiodactyla</taxon>
        <taxon>Ruminantia</taxon>
        <taxon>Pecora</taxon>
        <taxon>Bovidae</taxon>
        <taxon>Bovinae</taxon>
        <taxon>Bison</taxon>
    </lineage>
</organism>
<keyword evidence="13" id="KW-1185">Reference proteome</keyword>
<evidence type="ECO:0000256" key="10">
    <source>
        <dbReference type="ARBA" id="ARBA00047592"/>
    </source>
</evidence>
<proteinExistence type="inferred from homology"/>
<dbReference type="GeneID" id="104981977"/>